<sequence length="422" mass="46752">MQEEIKSAQIKTSPTVSALLSPFFKKFKKNLNQKSGFQASKNSSRDFFKSLLKAIFTPPQLSKNIYGLDIGSSAIKLIQINRGKSGLELTDFFIEELPKGIQPGYEVVKEILKKLILKHKIQGNVVASIGGDTVNIQTIRIPFMPEEEIAKALRWEAQDELSIDLNSTSMDYIVLGEADKLGTRQFEVLLITVPKSVVAELVNSIRDIGLNPHAFEPPALAVVEAFGSDKLRKEGRVLGILDLGARLTNFSIVIDGSLRFTRNIPIASDLLTEEIASYCGVDKIKAENLKIEYGLSGFFDSQALDKLNQDTGALNEKLCVYQAVSFKIEKLINIIEHTFKSYLHQLSTLNITGFDKLILSGGGALIKDLDKILSSRFNIPVIVANPFERILIDSGKFDSVYIKRNAPRFTLAVGLALRKDGF</sequence>
<organism evidence="1 2">
    <name type="scientific">Candidatus Ghiorseimicrobium undicola</name>
    <dbReference type="NCBI Taxonomy" id="1974746"/>
    <lineage>
        <taxon>Bacteria</taxon>
        <taxon>Pseudomonadati</taxon>
        <taxon>Candidatus Omnitrophota</taxon>
        <taxon>Candidatus Ghiorseimicrobium</taxon>
    </lineage>
</organism>
<evidence type="ECO:0000313" key="2">
    <source>
        <dbReference type="Proteomes" id="UP000229641"/>
    </source>
</evidence>
<dbReference type="CDD" id="cd24049">
    <property type="entry name" value="ASKHA_NBD_PilM"/>
    <property type="match status" value="1"/>
</dbReference>
<dbReference type="AlphaFoldDB" id="A0A2H0LVD5"/>
<dbReference type="SUPFAM" id="SSF53067">
    <property type="entry name" value="Actin-like ATPase domain"/>
    <property type="match status" value="2"/>
</dbReference>
<proteinExistence type="predicted"/>
<dbReference type="Gene3D" id="3.30.1490.300">
    <property type="match status" value="1"/>
</dbReference>
<gene>
    <name evidence="1" type="ORF">COV72_08350</name>
</gene>
<dbReference type="NCBIfam" id="TIGR01175">
    <property type="entry name" value="pilM"/>
    <property type="match status" value="1"/>
</dbReference>
<accession>A0A2H0LVD5</accession>
<dbReference type="InterPro" id="IPR043129">
    <property type="entry name" value="ATPase_NBD"/>
</dbReference>
<dbReference type="InterPro" id="IPR050696">
    <property type="entry name" value="FtsA/MreB"/>
</dbReference>
<dbReference type="InterPro" id="IPR005883">
    <property type="entry name" value="PilM"/>
</dbReference>
<dbReference type="Pfam" id="PF11104">
    <property type="entry name" value="PilM_2"/>
    <property type="match status" value="1"/>
</dbReference>
<dbReference type="Gene3D" id="3.30.420.40">
    <property type="match status" value="2"/>
</dbReference>
<name>A0A2H0LVD5_9BACT</name>
<protein>
    <recommendedName>
        <fullName evidence="3">SHS2 domain-containing protein</fullName>
    </recommendedName>
</protein>
<dbReference type="PANTHER" id="PTHR32432">
    <property type="entry name" value="CELL DIVISION PROTEIN FTSA-RELATED"/>
    <property type="match status" value="1"/>
</dbReference>
<comment type="caution">
    <text evidence="1">The sequence shown here is derived from an EMBL/GenBank/DDBJ whole genome shotgun (WGS) entry which is preliminary data.</text>
</comment>
<dbReference type="Proteomes" id="UP000229641">
    <property type="component" value="Unassembled WGS sequence"/>
</dbReference>
<reference evidence="1 2" key="1">
    <citation type="submission" date="2017-09" db="EMBL/GenBank/DDBJ databases">
        <title>Depth-based differentiation of microbial function through sediment-hosted aquifers and enrichment of novel symbionts in the deep terrestrial subsurface.</title>
        <authorList>
            <person name="Probst A.J."/>
            <person name="Ladd B."/>
            <person name="Jarett J.K."/>
            <person name="Geller-Mcgrath D.E."/>
            <person name="Sieber C.M."/>
            <person name="Emerson J.B."/>
            <person name="Anantharaman K."/>
            <person name="Thomas B.C."/>
            <person name="Malmstrom R."/>
            <person name="Stieglmeier M."/>
            <person name="Klingl A."/>
            <person name="Woyke T."/>
            <person name="Ryan C.M."/>
            <person name="Banfield J.F."/>
        </authorList>
    </citation>
    <scope>NUCLEOTIDE SEQUENCE [LARGE SCALE GENOMIC DNA]</scope>
    <source>
        <strain evidence="1">CG11_big_fil_rev_8_21_14_0_20_42_13</strain>
    </source>
</reference>
<evidence type="ECO:0008006" key="3">
    <source>
        <dbReference type="Google" id="ProtNLM"/>
    </source>
</evidence>
<dbReference type="PANTHER" id="PTHR32432:SF3">
    <property type="entry name" value="ETHANOLAMINE UTILIZATION PROTEIN EUTJ"/>
    <property type="match status" value="1"/>
</dbReference>
<dbReference type="EMBL" id="PCWA01000109">
    <property type="protein sequence ID" value="PIQ88307.1"/>
    <property type="molecule type" value="Genomic_DNA"/>
</dbReference>
<evidence type="ECO:0000313" key="1">
    <source>
        <dbReference type="EMBL" id="PIQ88307.1"/>
    </source>
</evidence>